<keyword evidence="5" id="KW-0418">Kinase</keyword>
<feature type="region of interest" description="Disordered" evidence="9">
    <location>
        <begin position="1"/>
        <end position="37"/>
    </location>
</feature>
<keyword evidence="2" id="KW-0723">Serine/threonine-protein kinase</keyword>
<comment type="catalytic activity">
    <reaction evidence="7">
        <text>L-threonyl-[protein] + ATP = O-phospho-L-threonyl-[protein] + ADP + H(+)</text>
        <dbReference type="Rhea" id="RHEA:46608"/>
        <dbReference type="Rhea" id="RHEA-COMP:11060"/>
        <dbReference type="Rhea" id="RHEA-COMP:11605"/>
        <dbReference type="ChEBI" id="CHEBI:15378"/>
        <dbReference type="ChEBI" id="CHEBI:30013"/>
        <dbReference type="ChEBI" id="CHEBI:30616"/>
        <dbReference type="ChEBI" id="CHEBI:61977"/>
        <dbReference type="ChEBI" id="CHEBI:456216"/>
        <dbReference type="EC" id="2.7.11.1"/>
    </reaction>
</comment>
<evidence type="ECO:0000256" key="3">
    <source>
        <dbReference type="ARBA" id="ARBA00022679"/>
    </source>
</evidence>
<protein>
    <recommendedName>
        <fullName evidence="1">non-specific serine/threonine protein kinase</fullName>
        <ecNumber evidence="1">2.7.11.1</ecNumber>
    </recommendedName>
</protein>
<evidence type="ECO:0000259" key="10">
    <source>
        <dbReference type="PROSITE" id="PS50011"/>
    </source>
</evidence>
<evidence type="ECO:0000256" key="7">
    <source>
        <dbReference type="ARBA" id="ARBA00047899"/>
    </source>
</evidence>
<dbReference type="GO" id="GO:0005524">
    <property type="term" value="F:ATP binding"/>
    <property type="evidence" value="ECO:0007669"/>
    <property type="project" value="UniProtKB-KW"/>
</dbReference>
<dbReference type="PROSITE" id="PS50011">
    <property type="entry name" value="PROTEIN_KINASE_DOM"/>
    <property type="match status" value="1"/>
</dbReference>
<evidence type="ECO:0000256" key="2">
    <source>
        <dbReference type="ARBA" id="ARBA00022527"/>
    </source>
</evidence>
<dbReference type="EMBL" id="VICG01000012">
    <property type="protein sequence ID" value="KAA8566154.1"/>
    <property type="molecule type" value="Genomic_DNA"/>
</dbReference>
<dbReference type="SUPFAM" id="SSF56112">
    <property type="entry name" value="Protein kinase-like (PK-like)"/>
    <property type="match status" value="1"/>
</dbReference>
<evidence type="ECO:0000313" key="11">
    <source>
        <dbReference type="EMBL" id="KAA8566154.1"/>
    </source>
</evidence>
<reference evidence="11 12" key="1">
    <citation type="submission" date="2019-06" db="EMBL/GenBank/DDBJ databases">
        <title>Genome Sequence of the Brown Rot Fungal Pathogen Monilinia fructicola.</title>
        <authorList>
            <person name="De Miccolis Angelini R.M."/>
            <person name="Landi L."/>
            <person name="Abate D."/>
            <person name="Pollastro S."/>
            <person name="Romanazzi G."/>
            <person name="Faretra F."/>
        </authorList>
    </citation>
    <scope>NUCLEOTIDE SEQUENCE [LARGE SCALE GENOMIC DNA]</scope>
    <source>
        <strain evidence="11 12">Mfrc123</strain>
    </source>
</reference>
<organism evidence="11 12">
    <name type="scientific">Monilinia fructicola</name>
    <name type="common">Brown rot fungus</name>
    <name type="synonym">Ciboria fructicola</name>
    <dbReference type="NCBI Taxonomy" id="38448"/>
    <lineage>
        <taxon>Eukaryota</taxon>
        <taxon>Fungi</taxon>
        <taxon>Dikarya</taxon>
        <taxon>Ascomycota</taxon>
        <taxon>Pezizomycotina</taxon>
        <taxon>Leotiomycetes</taxon>
        <taxon>Helotiales</taxon>
        <taxon>Sclerotiniaceae</taxon>
        <taxon>Monilinia</taxon>
    </lineage>
</organism>
<dbReference type="SMART" id="SM00220">
    <property type="entry name" value="S_TKc"/>
    <property type="match status" value="1"/>
</dbReference>
<keyword evidence="4" id="KW-0547">Nucleotide-binding</keyword>
<evidence type="ECO:0000256" key="6">
    <source>
        <dbReference type="ARBA" id="ARBA00022840"/>
    </source>
</evidence>
<dbReference type="InterPro" id="IPR050660">
    <property type="entry name" value="NEK_Ser/Thr_kinase"/>
</dbReference>
<dbReference type="VEuPathDB" id="FungiDB:MFRU_056g00180"/>
<dbReference type="PANTHER" id="PTHR43671:SF98">
    <property type="entry name" value="SERINE_THREONINE-PROTEIN KINASE NEK11"/>
    <property type="match status" value="1"/>
</dbReference>
<accession>A0A5M9J9R7</accession>
<evidence type="ECO:0000256" key="5">
    <source>
        <dbReference type="ARBA" id="ARBA00022777"/>
    </source>
</evidence>
<dbReference type="Pfam" id="PF00069">
    <property type="entry name" value="Pkinase"/>
    <property type="match status" value="1"/>
</dbReference>
<evidence type="ECO:0000313" key="12">
    <source>
        <dbReference type="Proteomes" id="UP000322873"/>
    </source>
</evidence>
<dbReference type="InterPro" id="IPR008271">
    <property type="entry name" value="Ser/Thr_kinase_AS"/>
</dbReference>
<dbReference type="AlphaFoldDB" id="A0A5M9J9R7"/>
<dbReference type="EC" id="2.7.11.1" evidence="1"/>
<comment type="catalytic activity">
    <reaction evidence="8">
        <text>L-seryl-[protein] + ATP = O-phospho-L-seryl-[protein] + ADP + H(+)</text>
        <dbReference type="Rhea" id="RHEA:17989"/>
        <dbReference type="Rhea" id="RHEA-COMP:9863"/>
        <dbReference type="Rhea" id="RHEA-COMP:11604"/>
        <dbReference type="ChEBI" id="CHEBI:15378"/>
        <dbReference type="ChEBI" id="CHEBI:29999"/>
        <dbReference type="ChEBI" id="CHEBI:30616"/>
        <dbReference type="ChEBI" id="CHEBI:83421"/>
        <dbReference type="ChEBI" id="CHEBI:456216"/>
        <dbReference type="EC" id="2.7.11.1"/>
    </reaction>
</comment>
<proteinExistence type="predicted"/>
<feature type="domain" description="Protein kinase" evidence="10">
    <location>
        <begin position="109"/>
        <end position="402"/>
    </location>
</feature>
<keyword evidence="3" id="KW-0808">Transferase</keyword>
<comment type="caution">
    <text evidence="11">The sequence shown here is derived from an EMBL/GenBank/DDBJ whole genome shotgun (WGS) entry which is preliminary data.</text>
</comment>
<gene>
    <name evidence="11" type="ORF">EYC84_008757</name>
</gene>
<dbReference type="PROSITE" id="PS00108">
    <property type="entry name" value="PROTEIN_KINASE_ST"/>
    <property type="match status" value="1"/>
</dbReference>
<evidence type="ECO:0000256" key="9">
    <source>
        <dbReference type="SAM" id="MobiDB-lite"/>
    </source>
</evidence>
<evidence type="ECO:0000256" key="8">
    <source>
        <dbReference type="ARBA" id="ARBA00048679"/>
    </source>
</evidence>
<dbReference type="Proteomes" id="UP000322873">
    <property type="component" value="Unassembled WGS sequence"/>
</dbReference>
<dbReference type="PANTHER" id="PTHR43671">
    <property type="entry name" value="SERINE/THREONINE-PROTEIN KINASE NEK"/>
    <property type="match status" value="1"/>
</dbReference>
<dbReference type="CDD" id="cd00180">
    <property type="entry name" value="PKc"/>
    <property type="match status" value="1"/>
</dbReference>
<keyword evidence="12" id="KW-1185">Reference proteome</keyword>
<keyword evidence="6" id="KW-0067">ATP-binding</keyword>
<dbReference type="GO" id="GO:0005634">
    <property type="term" value="C:nucleus"/>
    <property type="evidence" value="ECO:0007669"/>
    <property type="project" value="TreeGrafter"/>
</dbReference>
<evidence type="ECO:0000256" key="1">
    <source>
        <dbReference type="ARBA" id="ARBA00012513"/>
    </source>
</evidence>
<name>A0A5M9J9R7_MONFR</name>
<dbReference type="InterPro" id="IPR000719">
    <property type="entry name" value="Prot_kinase_dom"/>
</dbReference>
<dbReference type="GO" id="GO:0004674">
    <property type="term" value="F:protein serine/threonine kinase activity"/>
    <property type="evidence" value="ECO:0007669"/>
    <property type="project" value="UniProtKB-KW"/>
</dbReference>
<sequence>MPRVKTKSTSAKGATAITKRKVSHLGSPYPEPKPPATGIYHQVKDYKKYKEEGLGVMENVNLQELEKMLSKQFPTVSTLITPKDWPQDIYPISTLGFYPISTKDKHKVKIIKYLGGEGTQGAVFLVEIRHYSLFHTYRESTAERNLHALKVSRTTRETFSRIPPNELRVLSNLSVYHPRITPLKAFRTEGDFDFLYFPYADAGDLSTFIEMYKIKKLIIPEAFIWHIMTQLIEAVYFLQFPERLKKSYDYSIWHLDIKPENVLMQWPPANKDNTDYYPNIQLGGFGFAIEVRKSLLRTSGAAAQGPLGLKLSGFTGTIPYAAPEQLKGYYNSKTDVWGIGATIHECIHGYPPITPQRTHYTRARSTGTHTVYNRPIYSDLEWRGMPEPRAHAGKCPVTIQPC</sequence>
<dbReference type="Gene3D" id="1.10.510.10">
    <property type="entry name" value="Transferase(Phosphotransferase) domain 1"/>
    <property type="match status" value="1"/>
</dbReference>
<dbReference type="InterPro" id="IPR011009">
    <property type="entry name" value="Kinase-like_dom_sf"/>
</dbReference>
<evidence type="ECO:0000256" key="4">
    <source>
        <dbReference type="ARBA" id="ARBA00022741"/>
    </source>
</evidence>